<proteinExistence type="predicted"/>
<reference evidence="2 3" key="1">
    <citation type="submission" date="2024-03" db="EMBL/GenBank/DDBJ databases">
        <title>Human intestinal bacterial collection.</title>
        <authorList>
            <person name="Pauvert C."/>
            <person name="Hitch T.C.A."/>
            <person name="Clavel T."/>
        </authorList>
    </citation>
    <scope>NUCLEOTIDE SEQUENCE [LARGE SCALE GENOMIC DNA]</scope>
    <source>
        <strain evidence="2 3">CLA-JM-H16</strain>
    </source>
</reference>
<protein>
    <submittedName>
        <fullName evidence="2">Glycosyltransferase family 2 protein</fullName>
        <ecNumber evidence="2">2.4.-.-</ecNumber>
    </submittedName>
</protein>
<dbReference type="Pfam" id="PF00535">
    <property type="entry name" value="Glycos_transf_2"/>
    <property type="match status" value="1"/>
</dbReference>
<comment type="caution">
    <text evidence="2">The sequence shown here is derived from an EMBL/GenBank/DDBJ whole genome shotgun (WGS) entry which is preliminary data.</text>
</comment>
<evidence type="ECO:0000259" key="1">
    <source>
        <dbReference type="Pfam" id="PF00535"/>
    </source>
</evidence>
<dbReference type="RefSeq" id="WP_349056247.1">
    <property type="nucleotide sequence ID" value="NZ_JBBMEJ010000004.1"/>
</dbReference>
<accession>A0ABV1BCH0</accession>
<dbReference type="InterPro" id="IPR029044">
    <property type="entry name" value="Nucleotide-diphossugar_trans"/>
</dbReference>
<sequence length="350" mass="40839">MKISVIIPVYESEQYLEKAVNSVLEQSLKEIEVILVDDCGKDHSGEICDTIAKKDSRVKVIHAEKNGGICKARNMGIKAATGEYIAFCDDDDIYIPGLLEENYRLARDYDADMVKFGRKLIDVTKDGTIVREKDTDGKEKIVVDRNTKYDRYYDIRKKRYLTNLWNGIYKKSLIDKYGFEFDENMKFGSEDMDFSVRVYDAADVIVVNPKTYYVHYRRDASSTSRKFNANKIESLLTTASNESVIWDKRKNNLTEKIQRNQMVAEYVRTIITLQLNHKDCPYSTKEKGEWIKKIAACDCMQTEFTRDVKRGIFKKDKKSWLTIYLMHSKAYVMLLFVMNIHQILLGEKWK</sequence>
<name>A0ABV1BCH0_9FIRM</name>
<keyword evidence="3" id="KW-1185">Reference proteome</keyword>
<keyword evidence="2" id="KW-0328">Glycosyltransferase</keyword>
<dbReference type="EMBL" id="JBBMEJ010000004">
    <property type="protein sequence ID" value="MEQ2370334.1"/>
    <property type="molecule type" value="Genomic_DNA"/>
</dbReference>
<dbReference type="GO" id="GO:0016757">
    <property type="term" value="F:glycosyltransferase activity"/>
    <property type="evidence" value="ECO:0007669"/>
    <property type="project" value="UniProtKB-KW"/>
</dbReference>
<evidence type="ECO:0000313" key="2">
    <source>
        <dbReference type="EMBL" id="MEQ2370334.1"/>
    </source>
</evidence>
<dbReference type="EC" id="2.4.-.-" evidence="2"/>
<dbReference type="PANTHER" id="PTHR43685:SF2">
    <property type="entry name" value="GLYCOSYLTRANSFERASE 2-LIKE DOMAIN-CONTAINING PROTEIN"/>
    <property type="match status" value="1"/>
</dbReference>
<organism evidence="2 3">
    <name type="scientific">Blautia aquisgranensis</name>
    <dbReference type="NCBI Taxonomy" id="3133153"/>
    <lineage>
        <taxon>Bacteria</taxon>
        <taxon>Bacillati</taxon>
        <taxon>Bacillota</taxon>
        <taxon>Clostridia</taxon>
        <taxon>Lachnospirales</taxon>
        <taxon>Lachnospiraceae</taxon>
        <taxon>Blautia</taxon>
    </lineage>
</organism>
<dbReference type="PANTHER" id="PTHR43685">
    <property type="entry name" value="GLYCOSYLTRANSFERASE"/>
    <property type="match status" value="1"/>
</dbReference>
<dbReference type="Proteomes" id="UP001473063">
    <property type="component" value="Unassembled WGS sequence"/>
</dbReference>
<feature type="domain" description="Glycosyltransferase 2-like" evidence="1">
    <location>
        <begin position="4"/>
        <end position="150"/>
    </location>
</feature>
<dbReference type="InterPro" id="IPR001173">
    <property type="entry name" value="Glyco_trans_2-like"/>
</dbReference>
<evidence type="ECO:0000313" key="3">
    <source>
        <dbReference type="Proteomes" id="UP001473063"/>
    </source>
</evidence>
<dbReference type="Gene3D" id="3.90.550.10">
    <property type="entry name" value="Spore Coat Polysaccharide Biosynthesis Protein SpsA, Chain A"/>
    <property type="match status" value="1"/>
</dbReference>
<dbReference type="SUPFAM" id="SSF53448">
    <property type="entry name" value="Nucleotide-diphospho-sugar transferases"/>
    <property type="match status" value="1"/>
</dbReference>
<keyword evidence="2" id="KW-0808">Transferase</keyword>
<gene>
    <name evidence="2" type="ORF">WMO28_05105</name>
</gene>
<dbReference type="InterPro" id="IPR050834">
    <property type="entry name" value="Glycosyltransf_2"/>
</dbReference>